<dbReference type="OrthoDB" id="5657123at2"/>
<dbReference type="Proteomes" id="UP000054736">
    <property type="component" value="Unassembled WGS sequence"/>
</dbReference>
<dbReference type="EMBL" id="LNXY01000027">
    <property type="protein sequence ID" value="KTC86094.1"/>
    <property type="molecule type" value="Genomic_DNA"/>
</dbReference>
<dbReference type="STRING" id="1212489.Ldro_2419"/>
<comment type="caution">
    <text evidence="2">The sequence shown here is derived from an EMBL/GenBank/DDBJ whole genome shotgun (WGS) entry which is preliminary data.</text>
</comment>
<proteinExistence type="predicted"/>
<evidence type="ECO:0000313" key="2">
    <source>
        <dbReference type="EMBL" id="KTC86094.1"/>
    </source>
</evidence>
<name>A0A0W0SRZ6_9GAMM</name>
<dbReference type="AlphaFoldDB" id="A0A0W0SRZ6"/>
<reference evidence="2 3" key="1">
    <citation type="submission" date="2015-11" db="EMBL/GenBank/DDBJ databases">
        <title>Genomic analysis of 38 Legionella species identifies large and diverse effector repertoires.</title>
        <authorList>
            <person name="Burstein D."/>
            <person name="Amaro F."/>
            <person name="Zusman T."/>
            <person name="Lifshitz Z."/>
            <person name="Cohen O."/>
            <person name="Gilbert J.A."/>
            <person name="Pupko T."/>
            <person name="Shuman H.A."/>
            <person name="Segal G."/>
        </authorList>
    </citation>
    <scope>NUCLEOTIDE SEQUENCE [LARGE SCALE GENOMIC DNA]</scope>
    <source>
        <strain evidence="2 3">ATCC 700990</strain>
    </source>
</reference>
<keyword evidence="3" id="KW-1185">Reference proteome</keyword>
<evidence type="ECO:0000313" key="3">
    <source>
        <dbReference type="Proteomes" id="UP000054736"/>
    </source>
</evidence>
<dbReference type="PATRIC" id="fig|1212489.4.peg.2551"/>
<protein>
    <submittedName>
        <fullName evidence="2">Uncharacterized protein</fullName>
    </submittedName>
</protein>
<keyword evidence="1" id="KW-0732">Signal</keyword>
<feature type="signal peptide" evidence="1">
    <location>
        <begin position="1"/>
        <end position="17"/>
    </location>
</feature>
<organism evidence="2 3">
    <name type="scientific">Legionella drozanskii LLAP-1</name>
    <dbReference type="NCBI Taxonomy" id="1212489"/>
    <lineage>
        <taxon>Bacteria</taxon>
        <taxon>Pseudomonadati</taxon>
        <taxon>Pseudomonadota</taxon>
        <taxon>Gammaproteobacteria</taxon>
        <taxon>Legionellales</taxon>
        <taxon>Legionellaceae</taxon>
        <taxon>Legionella</taxon>
    </lineage>
</organism>
<evidence type="ECO:0000256" key="1">
    <source>
        <dbReference type="SAM" id="SignalP"/>
    </source>
</evidence>
<gene>
    <name evidence="2" type="ORF">Ldro_2419</name>
</gene>
<feature type="chain" id="PRO_5006912280" evidence="1">
    <location>
        <begin position="18"/>
        <end position="84"/>
    </location>
</feature>
<sequence length="84" mass="9379">MKKLFLALALTPSLLSAANIQIPYTQLAPSKDPHWEQITAPDYGTWTGSAVMHRAAVPHGWLITTGFHDVTVVFVPDENHEWLK</sequence>
<accession>A0A0W0SRZ6</accession>
<dbReference type="RefSeq" id="WP_058496673.1">
    <property type="nucleotide sequence ID" value="NZ_CAAAIU010000001.1"/>
</dbReference>